<comment type="function">
    <text evidence="4">Poorly processive, error-prone DNA polymerase involved in untargeted mutagenesis. Copies undamaged DNA at stalled replication forks, which arise in vivo from mismatched or misaligned primer ends. These misaligned primers can be extended by PolIV. Exhibits no 3'-5' exonuclease (proofreading) activity. May be involved in translesional synthesis, in conjunction with the beta clamp from PolIII.</text>
</comment>
<evidence type="ECO:0000259" key="6">
    <source>
        <dbReference type="Pfam" id="PF00817"/>
    </source>
</evidence>
<dbReference type="EMBL" id="JAQQKV010000001">
    <property type="protein sequence ID" value="MDC7675194.1"/>
    <property type="molecule type" value="Genomic_DNA"/>
</dbReference>
<comment type="caution">
    <text evidence="8">The sequence shown here is derived from an EMBL/GenBank/DDBJ whole genome shotgun (WGS) entry which is preliminary data.</text>
</comment>
<proteinExistence type="predicted"/>
<evidence type="ECO:0000313" key="8">
    <source>
        <dbReference type="EMBL" id="MDC7675194.1"/>
    </source>
</evidence>
<evidence type="ECO:0000256" key="5">
    <source>
        <dbReference type="ARBA" id="ARBA00049244"/>
    </source>
</evidence>
<protein>
    <recommendedName>
        <fullName evidence="2">DNA-directed DNA polymerase</fullName>
        <ecNumber evidence="2">2.7.7.7</ecNumber>
    </recommendedName>
</protein>
<dbReference type="InterPro" id="IPR043502">
    <property type="entry name" value="DNA/RNA_pol_sf"/>
</dbReference>
<evidence type="ECO:0000313" key="9">
    <source>
        <dbReference type="Proteomes" id="UP001218579"/>
    </source>
</evidence>
<dbReference type="Pfam" id="PF11799">
    <property type="entry name" value="IMS_C"/>
    <property type="match status" value="1"/>
</dbReference>
<evidence type="ECO:0000259" key="7">
    <source>
        <dbReference type="Pfam" id="PF11799"/>
    </source>
</evidence>
<dbReference type="EC" id="2.7.7.7" evidence="2"/>
<keyword evidence="9" id="KW-1185">Reference proteome</keyword>
<dbReference type="PANTHER" id="PTHR35369">
    <property type="entry name" value="BLR3025 PROTEIN-RELATED"/>
    <property type="match status" value="1"/>
</dbReference>
<dbReference type="SUPFAM" id="SSF56672">
    <property type="entry name" value="DNA/RNA polymerases"/>
    <property type="match status" value="1"/>
</dbReference>
<comment type="subunit">
    <text evidence="1">Monomer.</text>
</comment>
<dbReference type="InterPro" id="IPR017961">
    <property type="entry name" value="DNA_pol_Y-fam_little_finger"/>
</dbReference>
<organism evidence="8 9">
    <name type="scientific">Asticcacaulis machinosus</name>
    <dbReference type="NCBI Taxonomy" id="2984211"/>
    <lineage>
        <taxon>Bacteria</taxon>
        <taxon>Pseudomonadati</taxon>
        <taxon>Pseudomonadota</taxon>
        <taxon>Alphaproteobacteria</taxon>
        <taxon>Caulobacterales</taxon>
        <taxon>Caulobacteraceae</taxon>
        <taxon>Asticcacaulis</taxon>
    </lineage>
</organism>
<keyword evidence="3" id="KW-0227">DNA damage</keyword>
<feature type="domain" description="DNA polymerase Y-family little finger" evidence="7">
    <location>
        <begin position="198"/>
        <end position="304"/>
    </location>
</feature>
<dbReference type="Proteomes" id="UP001218579">
    <property type="component" value="Unassembled WGS sequence"/>
</dbReference>
<dbReference type="Pfam" id="PF00817">
    <property type="entry name" value="IMS"/>
    <property type="match status" value="1"/>
</dbReference>
<dbReference type="InterPro" id="IPR050356">
    <property type="entry name" value="SulA_CellDiv_inhibitor"/>
</dbReference>
<dbReference type="PANTHER" id="PTHR35369:SF2">
    <property type="entry name" value="BLR3025 PROTEIN"/>
    <property type="match status" value="1"/>
</dbReference>
<evidence type="ECO:0000256" key="4">
    <source>
        <dbReference type="ARBA" id="ARBA00025589"/>
    </source>
</evidence>
<sequence>MTAVDDLAQKIGVRPGMAIVKAQALFSDLVLMDADPREDAQALERLALWALRLSPVVAADPPDGLVIDTTGADHLHGGEANMIETVTRRLSETGITAVPTLADTWGAAHALARFGRSVSPITPPGETAQVLLDLPVASLRLSPALVDSLRGLGFERISDLASQPRAPLTLRFGPELGRRLDQAFGREREPIKAAVEAKTIRVERVFAEPIGAPETIRRYALKLIVQLCDALEVAGLGVRTADLLCQRVDNRVESVRIGTARPLRDVKQLTRLLGDKLDTVDPGFGIEVMSLAATLTEPLGARQLHSSLIGPDTPDVGSLVDILANRLGENTIERPCPAASDLPERSVQWISPMSAVKTPWAHDWKRPTRLLPRPEAIEVLALLPDSPPRTFKWRGIRRRVMQADGPERVFGEWWKRDPELESIRDYYYLVDETGKRYWVFRMGDGEFDATGDQSWYMHGLFA</sequence>
<evidence type="ECO:0000256" key="1">
    <source>
        <dbReference type="ARBA" id="ARBA00011245"/>
    </source>
</evidence>
<accession>A0ABT5HG06</accession>
<comment type="catalytic activity">
    <reaction evidence="5">
        <text>DNA(n) + a 2'-deoxyribonucleoside 5'-triphosphate = DNA(n+1) + diphosphate</text>
        <dbReference type="Rhea" id="RHEA:22508"/>
        <dbReference type="Rhea" id="RHEA-COMP:17339"/>
        <dbReference type="Rhea" id="RHEA-COMP:17340"/>
        <dbReference type="ChEBI" id="CHEBI:33019"/>
        <dbReference type="ChEBI" id="CHEBI:61560"/>
        <dbReference type="ChEBI" id="CHEBI:173112"/>
        <dbReference type="EC" id="2.7.7.7"/>
    </reaction>
</comment>
<name>A0ABT5HG06_9CAUL</name>
<dbReference type="CDD" id="cd03468">
    <property type="entry name" value="PolY_like"/>
    <property type="match status" value="1"/>
</dbReference>
<evidence type="ECO:0000256" key="3">
    <source>
        <dbReference type="ARBA" id="ARBA00022763"/>
    </source>
</evidence>
<reference evidence="8 9" key="1">
    <citation type="submission" date="2023-01" db="EMBL/GenBank/DDBJ databases">
        <title>Novel species of the genus Asticcacaulis isolated from rivers.</title>
        <authorList>
            <person name="Lu H."/>
        </authorList>
    </citation>
    <scope>NUCLEOTIDE SEQUENCE [LARGE SCALE GENOMIC DNA]</scope>
    <source>
        <strain evidence="8 9">LKC15W</strain>
    </source>
</reference>
<evidence type="ECO:0000256" key="2">
    <source>
        <dbReference type="ARBA" id="ARBA00012417"/>
    </source>
</evidence>
<feature type="domain" description="UmuC" evidence="6">
    <location>
        <begin position="5"/>
        <end position="108"/>
    </location>
</feature>
<dbReference type="InterPro" id="IPR001126">
    <property type="entry name" value="UmuC"/>
</dbReference>
<gene>
    <name evidence="8" type="ORF">PQU98_03580</name>
</gene>